<evidence type="ECO:0000259" key="11">
    <source>
        <dbReference type="Pfam" id="PF00593"/>
    </source>
</evidence>
<accession>A0A0N1EN95</accession>
<dbReference type="InterPro" id="IPR037066">
    <property type="entry name" value="Plug_dom_sf"/>
</dbReference>
<dbReference type="STRING" id="187330.AMS58_05290"/>
<feature type="domain" description="TonB-dependent receptor plug" evidence="12">
    <location>
        <begin position="49"/>
        <end position="152"/>
    </location>
</feature>
<dbReference type="InterPro" id="IPR039426">
    <property type="entry name" value="TonB-dep_rcpt-like"/>
</dbReference>
<dbReference type="GO" id="GO:0009279">
    <property type="term" value="C:cell outer membrane"/>
    <property type="evidence" value="ECO:0007669"/>
    <property type="project" value="UniProtKB-SubCell"/>
</dbReference>
<dbReference type="Gene3D" id="2.40.170.20">
    <property type="entry name" value="TonB-dependent receptor, beta-barrel domain"/>
    <property type="match status" value="1"/>
</dbReference>
<feature type="chain" id="PRO_5005870462" evidence="10">
    <location>
        <begin position="20"/>
        <end position="699"/>
    </location>
</feature>
<dbReference type="GO" id="GO:0044718">
    <property type="term" value="P:siderophore transmembrane transport"/>
    <property type="evidence" value="ECO:0007669"/>
    <property type="project" value="TreeGrafter"/>
</dbReference>
<dbReference type="CDD" id="cd01347">
    <property type="entry name" value="ligand_gated_channel"/>
    <property type="match status" value="1"/>
</dbReference>
<evidence type="ECO:0000256" key="9">
    <source>
        <dbReference type="RuleBase" id="RU003357"/>
    </source>
</evidence>
<sequence length="699" mass="76803">MRLSKLALCLASVSLPLMAETTTADQSQLTTALDAVTVTATRTEKTALNSAQAVNVITSENIEKVLATTVFDSLISVPNVTATGGPRSGGQKFSVRGFNDAEDVLVSVDGAIQTFEKYRMGSFFSDADLYRTISIKRGPSTVLHGGGALGGVVDMELKDASDFLAPDQTYGAKVKLGHNSNNNEANGSVYTYARPIESLDLLAAFIKRSSDDFELSNGKTLDNSAIKAESLLIKGEYYINEDALIALSYTESEDAQRTEFNTTDPGAWGTVYREVEQSVTNLSYELNPENNTYLDLSVRVGNTQSHVTESGGKGMLKDYIGLASNYEYNINTLDIMNTSVLGMHALTYGVQYSDKERIGEKLGYPCTNLNRQTYECLEYGKDAVRNEISSQPGGTQKRLGVYIQDEFTWQALTITGGIRYEEYQSTPTSKFAAGFVGQDLKVKHSQVVPALTVNYQFTSEFAVFASYQEGFRAPLLDEIYDQYGGRNINLALEVENSRNSEMGISYQVSDVFSDIDSLTARAIYFNTQVDDEIQSNTSTTINPMPAPRYSNRGENDRDGFELEVNYAHRAGYVNFSYSEISGDDQDDKPLWYLPADTLTVDAGLVFFDSTVRTGISIQNISARTVLAYDRAAQASKQVEHDGYTLVGLNANWDINDSWSARLAVDNLFDEEYQVMAGTGGAIGDYGVGRNIKTQLSFKF</sequence>
<evidence type="ECO:0000256" key="2">
    <source>
        <dbReference type="ARBA" id="ARBA00022448"/>
    </source>
</evidence>
<evidence type="ECO:0000256" key="1">
    <source>
        <dbReference type="ARBA" id="ARBA00004571"/>
    </source>
</evidence>
<keyword evidence="3 8" id="KW-1134">Transmembrane beta strand</keyword>
<dbReference type="InterPro" id="IPR000531">
    <property type="entry name" value="Beta-barrel_TonB"/>
</dbReference>
<proteinExistence type="inferred from homology"/>
<gene>
    <name evidence="13" type="ORF">ADS77_01195</name>
</gene>
<keyword evidence="14" id="KW-1185">Reference proteome</keyword>
<comment type="similarity">
    <text evidence="8 9">Belongs to the TonB-dependent receptor family.</text>
</comment>
<feature type="signal peptide" evidence="10">
    <location>
        <begin position="1"/>
        <end position="19"/>
    </location>
</feature>
<evidence type="ECO:0000313" key="13">
    <source>
        <dbReference type="EMBL" id="KPH65575.1"/>
    </source>
</evidence>
<evidence type="ECO:0000256" key="10">
    <source>
        <dbReference type="SAM" id="SignalP"/>
    </source>
</evidence>
<evidence type="ECO:0000256" key="8">
    <source>
        <dbReference type="PROSITE-ProRule" id="PRU01360"/>
    </source>
</evidence>
<dbReference type="Proteomes" id="UP000037848">
    <property type="component" value="Unassembled WGS sequence"/>
</dbReference>
<dbReference type="NCBIfam" id="TIGR01785">
    <property type="entry name" value="TonB-hemin"/>
    <property type="match status" value="1"/>
</dbReference>
<evidence type="ECO:0000313" key="14">
    <source>
        <dbReference type="Proteomes" id="UP000037848"/>
    </source>
</evidence>
<dbReference type="PATRIC" id="fig|187330.3.peg.248"/>
<dbReference type="InterPro" id="IPR011276">
    <property type="entry name" value="TonB_haem/Hb_rcpt"/>
</dbReference>
<keyword evidence="4 8" id="KW-0812">Transmembrane</keyword>
<evidence type="ECO:0000256" key="3">
    <source>
        <dbReference type="ARBA" id="ARBA00022452"/>
    </source>
</evidence>
<reference evidence="13 14" key="1">
    <citation type="submission" date="2015-08" db="EMBL/GenBank/DDBJ databases">
        <title>Draft Genome Sequence of Pseudoalteromonas porphyrae UCD-SED14.</title>
        <authorList>
            <person name="Coil D.A."/>
            <person name="Jospin G."/>
            <person name="Lee R.D."/>
            <person name="Eisen J.A."/>
        </authorList>
    </citation>
    <scope>NUCLEOTIDE SEQUENCE [LARGE SCALE GENOMIC DNA]</scope>
    <source>
        <strain evidence="13 14">UCD-SED14</strain>
    </source>
</reference>
<dbReference type="GO" id="GO:0015232">
    <property type="term" value="F:heme transmembrane transporter activity"/>
    <property type="evidence" value="ECO:0007669"/>
    <property type="project" value="InterPro"/>
</dbReference>
<dbReference type="GO" id="GO:0015344">
    <property type="term" value="F:siderophore uptake transmembrane transporter activity"/>
    <property type="evidence" value="ECO:0007669"/>
    <property type="project" value="TreeGrafter"/>
</dbReference>
<keyword evidence="5 9" id="KW-0798">TonB box</keyword>
<comment type="subcellular location">
    <subcellularLocation>
        <location evidence="1 8">Cell outer membrane</location>
        <topology evidence="1 8">Multi-pass membrane protein</topology>
    </subcellularLocation>
</comment>
<evidence type="ECO:0000259" key="12">
    <source>
        <dbReference type="Pfam" id="PF07715"/>
    </source>
</evidence>
<evidence type="ECO:0000256" key="7">
    <source>
        <dbReference type="ARBA" id="ARBA00023237"/>
    </source>
</evidence>
<comment type="caution">
    <text evidence="13">The sequence shown here is derived from an EMBL/GenBank/DDBJ whole genome shotgun (WGS) entry which is preliminary data.</text>
</comment>
<dbReference type="Pfam" id="PF00593">
    <property type="entry name" value="TonB_dep_Rec_b-barrel"/>
    <property type="match status" value="1"/>
</dbReference>
<dbReference type="PANTHER" id="PTHR30069:SF56">
    <property type="entry name" value="TONB-DEPENDENT HEME RECEPTOR A"/>
    <property type="match status" value="1"/>
</dbReference>
<dbReference type="OrthoDB" id="9760494at2"/>
<evidence type="ECO:0000256" key="4">
    <source>
        <dbReference type="ARBA" id="ARBA00022692"/>
    </source>
</evidence>
<dbReference type="AlphaFoldDB" id="A0A0N1EN95"/>
<dbReference type="PANTHER" id="PTHR30069">
    <property type="entry name" value="TONB-DEPENDENT OUTER MEMBRANE RECEPTOR"/>
    <property type="match status" value="1"/>
</dbReference>
<keyword evidence="2 8" id="KW-0813">Transport</keyword>
<dbReference type="Pfam" id="PF07715">
    <property type="entry name" value="Plug"/>
    <property type="match status" value="1"/>
</dbReference>
<dbReference type="PROSITE" id="PS52016">
    <property type="entry name" value="TONB_DEPENDENT_REC_3"/>
    <property type="match status" value="1"/>
</dbReference>
<protein>
    <submittedName>
        <fullName evidence="13">Hemin receptor</fullName>
    </submittedName>
</protein>
<organism evidence="13 14">
    <name type="scientific">Pseudoalteromonas porphyrae</name>
    <dbReference type="NCBI Taxonomy" id="187330"/>
    <lineage>
        <taxon>Bacteria</taxon>
        <taxon>Pseudomonadati</taxon>
        <taxon>Pseudomonadota</taxon>
        <taxon>Gammaproteobacteria</taxon>
        <taxon>Alteromonadales</taxon>
        <taxon>Pseudoalteromonadaceae</taxon>
        <taxon>Pseudoalteromonas</taxon>
    </lineage>
</organism>
<keyword evidence="6 8" id="KW-0472">Membrane</keyword>
<keyword evidence="13" id="KW-0675">Receptor</keyword>
<evidence type="ECO:0000256" key="6">
    <source>
        <dbReference type="ARBA" id="ARBA00023136"/>
    </source>
</evidence>
<dbReference type="RefSeq" id="WP_054203988.1">
    <property type="nucleotide sequence ID" value="NZ_LHPH01000001.1"/>
</dbReference>
<keyword evidence="10" id="KW-0732">Signal</keyword>
<dbReference type="InterPro" id="IPR036942">
    <property type="entry name" value="Beta-barrel_TonB_sf"/>
</dbReference>
<dbReference type="SUPFAM" id="SSF56935">
    <property type="entry name" value="Porins"/>
    <property type="match status" value="1"/>
</dbReference>
<keyword evidence="7 8" id="KW-0998">Cell outer membrane</keyword>
<name>A0A0N1EN95_9GAMM</name>
<dbReference type="Gene3D" id="2.170.130.10">
    <property type="entry name" value="TonB-dependent receptor, plug domain"/>
    <property type="match status" value="1"/>
</dbReference>
<dbReference type="InterPro" id="IPR012910">
    <property type="entry name" value="Plug_dom"/>
</dbReference>
<feature type="domain" description="TonB-dependent receptor-like beta-barrel" evidence="11">
    <location>
        <begin position="256"/>
        <end position="667"/>
    </location>
</feature>
<evidence type="ECO:0000256" key="5">
    <source>
        <dbReference type="ARBA" id="ARBA00023077"/>
    </source>
</evidence>
<dbReference type="EMBL" id="LHPH01000001">
    <property type="protein sequence ID" value="KPH65575.1"/>
    <property type="molecule type" value="Genomic_DNA"/>
</dbReference>